<comment type="caution">
    <text evidence="3">The sequence shown here is derived from an EMBL/GenBank/DDBJ whole genome shotgun (WGS) entry which is preliminary data.</text>
</comment>
<keyword evidence="1" id="KW-0812">Transmembrane</keyword>
<keyword evidence="1" id="KW-1133">Transmembrane helix</keyword>
<dbReference type="SMART" id="SM01008">
    <property type="entry name" value="Ald_Xan_dh_C"/>
    <property type="match status" value="1"/>
</dbReference>
<feature type="transmembrane region" description="Helical" evidence="1">
    <location>
        <begin position="7"/>
        <end position="25"/>
    </location>
</feature>
<dbReference type="Pfam" id="PF20256">
    <property type="entry name" value="MoCoBD_2"/>
    <property type="match status" value="2"/>
</dbReference>
<dbReference type="InterPro" id="IPR008274">
    <property type="entry name" value="AldOxase/xan_DH_MoCoBD1"/>
</dbReference>
<dbReference type="PIRSF" id="PIRSF036389">
    <property type="entry name" value="IOR_B"/>
    <property type="match status" value="1"/>
</dbReference>
<dbReference type="InterPro" id="IPR046867">
    <property type="entry name" value="AldOxase/xan_DH_MoCoBD2"/>
</dbReference>
<evidence type="ECO:0000256" key="1">
    <source>
        <dbReference type="SAM" id="Phobius"/>
    </source>
</evidence>
<feature type="domain" description="Aldehyde oxidase/xanthine dehydrogenase a/b hammerhead" evidence="2">
    <location>
        <begin position="243"/>
        <end position="321"/>
    </location>
</feature>
<sequence length="764" mass="81000">MQLTRRGILAGAALGGGLLVAWTLLPRQFDSPLSPSDNEVAFDAWVKIAADGVVTVAMPQLEMGQGVTTLLPQIVAMELGADWRQVAVEPAPVSGAYANLPLAARWAPLWMPMLPDLASEPGDFLAERFAQGNNFTVTAQGTTLAAYEMACREAGASARAMLAMAAAEKWDVAWEECEAEGGFIRHGENAASFAELALDAARYEAPEVPPLRAQPPAETVGQSGLGDEERTAFPRLDLPSKVDGSLVFAADVRLPDMVYAAIRHAPLDKATLVDFDPTLASGQRGLIQLVRGKDWLAALGETWWAAEEALKKIAPQFSYVRTVRSETIADQLDEAVLRGDSAVFAKRGNGAEDLQSNEARRYEVAPAVHATIETSCATARLLDGTLELWLPTQAPEAARLAAARALGISTSDVVLYPVAAGGSFDRRLDDAIAIEVALLAREAGRPVQLTWSRWQEHVASHPRMPATGILGAQVTADGTIATLRARLASPPTMREFSRRLFDNKTSWAAIDEVSGEADPFAVEGLDPPYAIPDLAVEHVPVSIALPTAPMRGRADAITCFMRESFIDEIAHKYEREPLSYRISMLGRDARLVACLQQVARMAEWDGGAPGTGQGLACHVMRDEVTGLGEASPASGRIAVIATASAGAGGVRVSRLAACVDIGRVVNRDLALQQIEGGLIFGLSLALGSATEYADGLPTHGRLAALGLPTLADCPEIAVEFVSSDLPPFDPGEIGVAAVAPAVANAFFAATGLRLRRLPLISALA</sequence>
<keyword evidence="1" id="KW-0472">Membrane</keyword>
<accession>A0ABV0CXW9</accession>
<evidence type="ECO:0000313" key="4">
    <source>
        <dbReference type="Proteomes" id="UP001484535"/>
    </source>
</evidence>
<name>A0ABV0CXW9_9SPHN</name>
<dbReference type="InterPro" id="IPR012368">
    <property type="entry name" value="OxRdtase_Mopterin-bd_su_IorB"/>
</dbReference>
<dbReference type="RefSeq" id="WP_346785154.1">
    <property type="nucleotide sequence ID" value="NZ_JBDLBR010000003.1"/>
</dbReference>
<dbReference type="Gene3D" id="3.90.1170.50">
    <property type="entry name" value="Aldehyde oxidase/xanthine dehydrogenase, a/b hammerhead"/>
    <property type="match status" value="1"/>
</dbReference>
<protein>
    <submittedName>
        <fullName evidence="3">Molybdopterin cofactor-binding domain-containing protein</fullName>
    </submittedName>
</protein>
<dbReference type="Proteomes" id="UP001484535">
    <property type="component" value="Unassembled WGS sequence"/>
</dbReference>
<dbReference type="PANTHER" id="PTHR47495">
    <property type="entry name" value="ALDEHYDE DEHYDROGENASE"/>
    <property type="match status" value="1"/>
</dbReference>
<proteinExistence type="predicted"/>
<organism evidence="3 4">
    <name type="scientific">Aurantiacibacter flavus</name>
    <dbReference type="NCBI Taxonomy" id="3145232"/>
    <lineage>
        <taxon>Bacteria</taxon>
        <taxon>Pseudomonadati</taxon>
        <taxon>Pseudomonadota</taxon>
        <taxon>Alphaproteobacteria</taxon>
        <taxon>Sphingomonadales</taxon>
        <taxon>Erythrobacteraceae</taxon>
        <taxon>Aurantiacibacter</taxon>
    </lineage>
</organism>
<dbReference type="InterPro" id="IPR037165">
    <property type="entry name" value="AldOxase/xan_DH_Mopterin-bd_sf"/>
</dbReference>
<dbReference type="InterPro" id="IPR052516">
    <property type="entry name" value="N-heterocyclic_Hydroxylase"/>
</dbReference>
<reference evidence="3 4" key="1">
    <citation type="submission" date="2024-05" db="EMBL/GenBank/DDBJ databases">
        <authorList>
            <person name="Park S."/>
        </authorList>
    </citation>
    <scope>NUCLEOTIDE SEQUENCE [LARGE SCALE GENOMIC DNA]</scope>
    <source>
        <strain evidence="3 4">DGU5</strain>
    </source>
</reference>
<dbReference type="InterPro" id="IPR000674">
    <property type="entry name" value="Ald_Oxase/Xan_DH_a/b"/>
</dbReference>
<dbReference type="PANTHER" id="PTHR47495:SF1">
    <property type="entry name" value="BLL3820 PROTEIN"/>
    <property type="match status" value="1"/>
</dbReference>
<evidence type="ECO:0000259" key="2">
    <source>
        <dbReference type="SMART" id="SM01008"/>
    </source>
</evidence>
<dbReference type="EMBL" id="JBDLBR010000003">
    <property type="protein sequence ID" value="MEN7537714.1"/>
    <property type="molecule type" value="Genomic_DNA"/>
</dbReference>
<dbReference type="SUPFAM" id="SSF56003">
    <property type="entry name" value="Molybdenum cofactor-binding domain"/>
    <property type="match status" value="2"/>
</dbReference>
<gene>
    <name evidence="3" type="ORF">ABDJ38_11065</name>
</gene>
<evidence type="ECO:0000313" key="3">
    <source>
        <dbReference type="EMBL" id="MEN7537714.1"/>
    </source>
</evidence>
<dbReference type="Gene3D" id="3.30.365.10">
    <property type="entry name" value="Aldehyde oxidase/xanthine dehydrogenase, molybdopterin binding domain"/>
    <property type="match status" value="4"/>
</dbReference>
<dbReference type="Pfam" id="PF02738">
    <property type="entry name" value="MoCoBD_1"/>
    <property type="match status" value="1"/>
</dbReference>
<keyword evidence="4" id="KW-1185">Reference proteome</keyword>